<reference evidence="1 2" key="1">
    <citation type="journal article" date="2021" name="Hortic Res">
        <title>High-quality reference genome and annotation aids understanding of berry development for evergreen blueberry (Vaccinium darrowii).</title>
        <authorList>
            <person name="Yu J."/>
            <person name="Hulse-Kemp A.M."/>
            <person name="Babiker E."/>
            <person name="Staton M."/>
        </authorList>
    </citation>
    <scope>NUCLEOTIDE SEQUENCE [LARGE SCALE GENOMIC DNA]</scope>
    <source>
        <strain evidence="2">cv. NJ 8807/NJ 8810</strain>
        <tissue evidence="1">Young leaf</tissue>
    </source>
</reference>
<organism evidence="1 2">
    <name type="scientific">Vaccinium darrowii</name>
    <dbReference type="NCBI Taxonomy" id="229202"/>
    <lineage>
        <taxon>Eukaryota</taxon>
        <taxon>Viridiplantae</taxon>
        <taxon>Streptophyta</taxon>
        <taxon>Embryophyta</taxon>
        <taxon>Tracheophyta</taxon>
        <taxon>Spermatophyta</taxon>
        <taxon>Magnoliopsida</taxon>
        <taxon>eudicotyledons</taxon>
        <taxon>Gunneridae</taxon>
        <taxon>Pentapetalae</taxon>
        <taxon>asterids</taxon>
        <taxon>Ericales</taxon>
        <taxon>Ericaceae</taxon>
        <taxon>Vaccinioideae</taxon>
        <taxon>Vaccinieae</taxon>
        <taxon>Vaccinium</taxon>
    </lineage>
</organism>
<dbReference type="EMBL" id="CM037162">
    <property type="protein sequence ID" value="KAH7863758.1"/>
    <property type="molecule type" value="Genomic_DNA"/>
</dbReference>
<dbReference type="Proteomes" id="UP000828048">
    <property type="component" value="Chromosome 12"/>
</dbReference>
<name>A0ACB7ZDD3_9ERIC</name>
<protein>
    <submittedName>
        <fullName evidence="1">Uncharacterized protein</fullName>
    </submittedName>
</protein>
<evidence type="ECO:0000313" key="2">
    <source>
        <dbReference type="Proteomes" id="UP000828048"/>
    </source>
</evidence>
<sequence length="534" mass="60562">MDAMIILSVVMGGFIGMFLYLYNLWLLKPNRLRSKLQSQGVKGPSPSFLYGNVPEMKRILLDQLMIAGRDHRRHRDGDDVAHDWPANVFPHILQWQKDYGPVFMYSSGNVQILSVTDPEMVKEMNLCTSLSLGKPSFLSKQIGPLLGLGILSSSGTLWAHQRKVIAPELYLEKVKQDHYFMQLFSELKGMVHLMVDSITEMLKSWERKTIIGGGTADIRVDEYFMRLSANIISRACFGSNYTRGEEISLQLRTLMKIMSKVPLGVPGSRFLPSKNNRKIWRLEKEIHSMIVEVVKARTETAQEKDLLQMILDAAKSSGDDGGLPVDISPNKFIVDSCTNMYLAGHDSNGLSASWCLMLLAMYPEWQARVRSEVFEICGEELPDADMLRRMKMLTMVIQETMRLYPPVAYVVRETLEDMNFRGIQIPKGINLQIPIPLLHHNPDLWGPDVHKFKPERFAQGTLGACKNPQAYMPFGVGPHTCAGQHFGLLELKVTLSLILSRFSFSVAPEYRHSPMLRMVLIEPEHGVTIRVRKL</sequence>
<comment type="caution">
    <text evidence="1">The sequence shown here is derived from an EMBL/GenBank/DDBJ whole genome shotgun (WGS) entry which is preliminary data.</text>
</comment>
<accession>A0ACB7ZDD3</accession>
<evidence type="ECO:0000313" key="1">
    <source>
        <dbReference type="EMBL" id="KAH7863758.1"/>
    </source>
</evidence>
<gene>
    <name evidence="1" type="ORF">Vadar_021639</name>
</gene>
<proteinExistence type="predicted"/>
<keyword evidence="2" id="KW-1185">Reference proteome</keyword>